<dbReference type="PANTHER" id="PTHR33434">
    <property type="entry name" value="DEGV DOMAIN-CONTAINING PROTEIN DR_1986-RELATED"/>
    <property type="match status" value="1"/>
</dbReference>
<organism evidence="2">
    <name type="scientific">marine sediment metagenome</name>
    <dbReference type="NCBI Taxonomy" id="412755"/>
    <lineage>
        <taxon>unclassified sequences</taxon>
        <taxon>metagenomes</taxon>
        <taxon>ecological metagenomes</taxon>
    </lineage>
</organism>
<dbReference type="PROSITE" id="PS51482">
    <property type="entry name" value="DEGV"/>
    <property type="match status" value="1"/>
</dbReference>
<reference evidence="2" key="1">
    <citation type="journal article" date="2014" name="Front. Microbiol.">
        <title>High frequency of phylogenetically diverse reductive dehalogenase-homologous genes in deep subseafloor sedimentary metagenomes.</title>
        <authorList>
            <person name="Kawai M."/>
            <person name="Futagami T."/>
            <person name="Toyoda A."/>
            <person name="Takaki Y."/>
            <person name="Nishi S."/>
            <person name="Hori S."/>
            <person name="Arai W."/>
            <person name="Tsubouchi T."/>
            <person name="Morono Y."/>
            <person name="Uchiyama I."/>
            <person name="Ito T."/>
            <person name="Fujiyama A."/>
            <person name="Inagaki F."/>
            <person name="Takami H."/>
        </authorList>
    </citation>
    <scope>NUCLEOTIDE SEQUENCE</scope>
    <source>
        <strain evidence="2">Expedition CK06-06</strain>
    </source>
</reference>
<evidence type="ECO:0000313" key="2">
    <source>
        <dbReference type="EMBL" id="GAI89141.1"/>
    </source>
</evidence>
<proteinExistence type="predicted"/>
<dbReference type="InterPro" id="IPR043168">
    <property type="entry name" value="DegV_C"/>
</dbReference>
<gene>
    <name evidence="2" type="ORF">S12H4_32211</name>
</gene>
<name>X1TCP7_9ZZZZ</name>
<dbReference type="GO" id="GO:0008289">
    <property type="term" value="F:lipid binding"/>
    <property type="evidence" value="ECO:0007669"/>
    <property type="project" value="UniProtKB-KW"/>
</dbReference>
<dbReference type="EMBL" id="BARW01018867">
    <property type="protein sequence ID" value="GAI89141.1"/>
    <property type="molecule type" value="Genomic_DNA"/>
</dbReference>
<dbReference type="Gene3D" id="3.30.1180.10">
    <property type="match status" value="1"/>
</dbReference>
<dbReference type="Gene3D" id="3.40.50.10440">
    <property type="entry name" value="Dihydroxyacetone kinase, domain 1"/>
    <property type="match status" value="1"/>
</dbReference>
<dbReference type="NCBIfam" id="TIGR00762">
    <property type="entry name" value="DegV"/>
    <property type="match status" value="1"/>
</dbReference>
<accession>X1TCP7</accession>
<dbReference type="InterPro" id="IPR050270">
    <property type="entry name" value="DegV_domain_contain"/>
</dbReference>
<comment type="caution">
    <text evidence="2">The sequence shown here is derived from an EMBL/GenBank/DDBJ whole genome shotgun (WGS) entry which is preliminary data.</text>
</comment>
<dbReference type="PANTHER" id="PTHR33434:SF2">
    <property type="entry name" value="FATTY ACID-BINDING PROTEIN TM_1468"/>
    <property type="match status" value="1"/>
</dbReference>
<dbReference type="InterPro" id="IPR003797">
    <property type="entry name" value="DegV"/>
</dbReference>
<evidence type="ECO:0000256" key="1">
    <source>
        <dbReference type="ARBA" id="ARBA00023121"/>
    </source>
</evidence>
<evidence type="ECO:0008006" key="3">
    <source>
        <dbReference type="Google" id="ProtNLM"/>
    </source>
</evidence>
<dbReference type="SUPFAM" id="SSF82549">
    <property type="entry name" value="DAK1/DegV-like"/>
    <property type="match status" value="1"/>
</dbReference>
<dbReference type="AlphaFoldDB" id="X1TCP7"/>
<protein>
    <recommendedName>
        <fullName evidence="3">DegV family protein</fullName>
    </recommendedName>
</protein>
<dbReference type="Pfam" id="PF02645">
    <property type="entry name" value="DegV"/>
    <property type="match status" value="1"/>
</dbReference>
<feature type="non-terminal residue" evidence="2">
    <location>
        <position position="1"/>
    </location>
</feature>
<sequence length="219" mass="23757">AEDFLKAFREASKQAKNILCITISAKLSATYDAAQVAKEQAEVELPGTAIEVLDSQTTTAAEGFVALAAARAAAEGQNLAEVIKAAEEMRDKVKFFAFLDTVRYIYRSGRIPKIASQAGSILNIKPILTISSGLVRFAGVVRSKKSGVERLLKIMRNKVGLRAVHVAVMHAYALDEGERLKERISSEFNCAELFITEFSPVMGYACGTGTLGIAFYLED</sequence>
<keyword evidence="1" id="KW-0446">Lipid-binding</keyword>